<evidence type="ECO:0000313" key="4">
    <source>
        <dbReference type="Proteomes" id="UP001138708"/>
    </source>
</evidence>
<accession>A0A9X9WCE9</accession>
<reference evidence="1" key="1">
    <citation type="submission" date="2020-01" db="EMBL/GenBank/DDBJ databases">
        <authorList>
            <person name="Rat A."/>
        </authorList>
    </citation>
    <scope>NUCLEOTIDE SEQUENCE</scope>
    <source>
        <strain evidence="1">LMG 31161</strain>
    </source>
</reference>
<dbReference type="EMBL" id="JAAEDK010000004">
    <property type="protein sequence ID" value="MBR0658009.1"/>
    <property type="molecule type" value="Genomic_DNA"/>
</dbReference>
<keyword evidence="3" id="KW-1185">Reference proteome</keyword>
<dbReference type="PROSITE" id="PS51257">
    <property type="entry name" value="PROKAR_LIPOPROTEIN"/>
    <property type="match status" value="1"/>
</dbReference>
<evidence type="ECO:0000313" key="3">
    <source>
        <dbReference type="Proteomes" id="UP000746741"/>
    </source>
</evidence>
<proteinExistence type="predicted"/>
<reference evidence="1" key="3">
    <citation type="journal article" date="2021" name="Syst. Appl. Microbiol.">
        <title>Roseomonas hellenica sp. nov., isolated from roots of wild-growing Alkanna tinctoria.</title>
        <authorList>
            <person name="Rat A."/>
            <person name="Naranjo H.D."/>
            <person name="Lebbe L."/>
            <person name="Cnockaert M."/>
            <person name="Krigas N."/>
            <person name="Grigoriadou K."/>
            <person name="Maloupa E."/>
            <person name="Willems A."/>
        </authorList>
    </citation>
    <scope>NUCLEOTIDE SEQUENCE</scope>
    <source>
        <strain evidence="1">LMG 31161</strain>
    </source>
</reference>
<reference evidence="2 3" key="2">
    <citation type="submission" date="2020-02" db="EMBL/GenBank/DDBJ databases">
        <authorList>
            <person name="Sun Q."/>
            <person name="Inoue M."/>
        </authorList>
    </citation>
    <scope>NUCLEOTIDE SEQUENCE [LARGE SCALE GENOMIC DNA]</scope>
    <source>
        <strain evidence="2 3">KCTC 22478</strain>
    </source>
</reference>
<dbReference type="Proteomes" id="UP000746741">
    <property type="component" value="Unassembled WGS sequence"/>
</dbReference>
<gene>
    <name evidence="2" type="ORF">GWK15_00765</name>
    <name evidence="1" type="ORF">GXW75_02005</name>
</gene>
<sequence length="109" mass="11439">MSRFLPCLGLAALLGGCAVYPDGSLGPLPPAAPAGVYIPPPAPAVPYAPPAYGYPGGEGASVYYVPPAAPPVVVSPSIGLGFYWGPRGYWGPGYYGRPYYGRPYYGRRW</sequence>
<dbReference type="Proteomes" id="UP001138708">
    <property type="component" value="Unassembled WGS sequence"/>
</dbReference>
<name>A0A9X9WCE9_9PROT</name>
<comment type="caution">
    <text evidence="1">The sequence shown here is derived from an EMBL/GenBank/DDBJ whole genome shotgun (WGS) entry which is preliminary data.</text>
</comment>
<evidence type="ECO:0000313" key="1">
    <source>
        <dbReference type="EMBL" id="MBR0658009.1"/>
    </source>
</evidence>
<evidence type="ECO:0008006" key="5">
    <source>
        <dbReference type="Google" id="ProtNLM"/>
    </source>
</evidence>
<organism evidence="1 4">
    <name type="scientific">Neoroseomonas oryzicola</name>
    <dbReference type="NCBI Taxonomy" id="535904"/>
    <lineage>
        <taxon>Bacteria</taxon>
        <taxon>Pseudomonadati</taxon>
        <taxon>Pseudomonadota</taxon>
        <taxon>Alphaproteobacteria</taxon>
        <taxon>Acetobacterales</taxon>
        <taxon>Acetobacteraceae</taxon>
        <taxon>Neoroseomonas</taxon>
    </lineage>
</organism>
<dbReference type="EMBL" id="JAAVUP010000001">
    <property type="protein sequence ID" value="NKE15462.1"/>
    <property type="molecule type" value="Genomic_DNA"/>
</dbReference>
<evidence type="ECO:0000313" key="2">
    <source>
        <dbReference type="EMBL" id="NKE15462.1"/>
    </source>
</evidence>
<protein>
    <recommendedName>
        <fullName evidence="5">Lipoprotein</fullName>
    </recommendedName>
</protein>
<dbReference type="RefSeq" id="WP_168038101.1">
    <property type="nucleotide sequence ID" value="NZ_JAAEDK010000004.1"/>
</dbReference>
<dbReference type="AlphaFoldDB" id="A0A9X9WCE9"/>